<organism evidence="2 3">
    <name type="scientific">Euplotes crassus</name>
    <dbReference type="NCBI Taxonomy" id="5936"/>
    <lineage>
        <taxon>Eukaryota</taxon>
        <taxon>Sar</taxon>
        <taxon>Alveolata</taxon>
        <taxon>Ciliophora</taxon>
        <taxon>Intramacronucleata</taxon>
        <taxon>Spirotrichea</taxon>
        <taxon>Hypotrichia</taxon>
        <taxon>Euplotida</taxon>
        <taxon>Euplotidae</taxon>
        <taxon>Moneuplotes</taxon>
    </lineage>
</organism>
<feature type="region of interest" description="Disordered" evidence="1">
    <location>
        <begin position="338"/>
        <end position="357"/>
    </location>
</feature>
<name>A0AAD1UDZ1_EUPCR</name>
<reference evidence="2" key="1">
    <citation type="submission" date="2023-07" db="EMBL/GenBank/DDBJ databases">
        <authorList>
            <consortium name="AG Swart"/>
            <person name="Singh M."/>
            <person name="Singh A."/>
            <person name="Seah K."/>
            <person name="Emmerich C."/>
        </authorList>
    </citation>
    <scope>NUCLEOTIDE SEQUENCE</scope>
    <source>
        <strain evidence="2">DP1</strain>
    </source>
</reference>
<keyword evidence="3" id="KW-1185">Reference proteome</keyword>
<feature type="compositionally biased region" description="Basic and acidic residues" evidence="1">
    <location>
        <begin position="225"/>
        <end position="238"/>
    </location>
</feature>
<dbReference type="AlphaFoldDB" id="A0AAD1UDZ1"/>
<dbReference type="EMBL" id="CAMPGE010007322">
    <property type="protein sequence ID" value="CAI2366241.1"/>
    <property type="molecule type" value="Genomic_DNA"/>
</dbReference>
<proteinExistence type="predicted"/>
<feature type="compositionally biased region" description="Basic and acidic residues" evidence="1">
    <location>
        <begin position="343"/>
        <end position="357"/>
    </location>
</feature>
<sequence>MKITYADPEIPYQIYSENVESLNSTVKNGLLDQSEEAAENVEPHFNMMNTQNISTQGKETSSALNFEGRDYISTDSKDIGKISKCLSRKEKRLSPTFKCEEEALQNCEDKENVPLNPFKTPIQQKLEELNLHENNINEERKEKTMLPGMSQGCKFAKNMISPTQNNPNCNEERKTMIRATPYSKEKIRFMKGVPFRPKRLNTKIVPFKLSKSSISPAFHQKCLEPHSPKFNTHVEKVPRTKQCPSNSRAPNRRRSNSLTYDKKHEGLKEDYRVTSKIKPDGILMKNDSKPEGRPQRFLETIVESTFRKGQIDKQEGEEKGKKFWISDFLLRKPVSKPTVPVEPRLHTDKRSLEREEYTKRAEEYRKELLKKQREDLERRTKMRQKSFQF</sequence>
<comment type="caution">
    <text evidence="2">The sequence shown here is derived from an EMBL/GenBank/DDBJ whole genome shotgun (WGS) entry which is preliminary data.</text>
</comment>
<feature type="region of interest" description="Disordered" evidence="1">
    <location>
        <begin position="225"/>
        <end position="265"/>
    </location>
</feature>
<evidence type="ECO:0000256" key="1">
    <source>
        <dbReference type="SAM" id="MobiDB-lite"/>
    </source>
</evidence>
<dbReference type="Proteomes" id="UP001295684">
    <property type="component" value="Unassembled WGS sequence"/>
</dbReference>
<accession>A0AAD1UDZ1</accession>
<protein>
    <submittedName>
        <fullName evidence="2">Uncharacterized protein</fullName>
    </submittedName>
</protein>
<evidence type="ECO:0000313" key="2">
    <source>
        <dbReference type="EMBL" id="CAI2366241.1"/>
    </source>
</evidence>
<gene>
    <name evidence="2" type="ORF">ECRASSUSDP1_LOCUS7513</name>
</gene>
<evidence type="ECO:0000313" key="3">
    <source>
        <dbReference type="Proteomes" id="UP001295684"/>
    </source>
</evidence>